<dbReference type="EMBL" id="CP000386">
    <property type="protein sequence ID" value="ABG04205.1"/>
    <property type="molecule type" value="Genomic_DNA"/>
</dbReference>
<dbReference type="Gene3D" id="3.90.25.10">
    <property type="entry name" value="UDP-galactose 4-epimerase, domain 1"/>
    <property type="match status" value="1"/>
</dbReference>
<dbReference type="eggNOG" id="COG0451">
    <property type="taxonomic scope" value="Bacteria"/>
</dbReference>
<evidence type="ECO:0000313" key="4">
    <source>
        <dbReference type="Proteomes" id="UP000006637"/>
    </source>
</evidence>
<evidence type="ECO:0000259" key="2">
    <source>
        <dbReference type="Pfam" id="PF01370"/>
    </source>
</evidence>
<name>Q1AWM3_RUBXD</name>
<organism evidence="3 4">
    <name type="scientific">Rubrobacter xylanophilus (strain DSM 9941 / JCM 11954 / NBRC 16129 / PRD-1)</name>
    <dbReference type="NCBI Taxonomy" id="266117"/>
    <lineage>
        <taxon>Bacteria</taxon>
        <taxon>Bacillati</taxon>
        <taxon>Actinomycetota</taxon>
        <taxon>Rubrobacteria</taxon>
        <taxon>Rubrobacterales</taxon>
        <taxon>Rubrobacteraceae</taxon>
        <taxon>Rubrobacter</taxon>
    </lineage>
</organism>
<keyword evidence="3" id="KW-0378">Hydrolase</keyword>
<dbReference type="PhylomeDB" id="Q1AWM3"/>
<comment type="similarity">
    <text evidence="1">Belongs to the NAD(P)-dependent epimerase/dehydratase family.</text>
</comment>
<reference evidence="3 4" key="1">
    <citation type="submission" date="2006-06" db="EMBL/GenBank/DDBJ databases">
        <title>Complete sequence of Rubrobacter xylanophilus DSM 9941.</title>
        <authorList>
            <consortium name="US DOE Joint Genome Institute"/>
            <person name="Copeland A."/>
            <person name="Lucas S."/>
            <person name="Lapidus A."/>
            <person name="Barry K."/>
            <person name="Detter J.C."/>
            <person name="Glavina del Rio T."/>
            <person name="Hammon N."/>
            <person name="Israni S."/>
            <person name="Dalin E."/>
            <person name="Tice H."/>
            <person name="Pitluck S."/>
            <person name="Munk A.C."/>
            <person name="Brettin T."/>
            <person name="Bruce D."/>
            <person name="Han C."/>
            <person name="Tapia R."/>
            <person name="Gilna P."/>
            <person name="Schmutz J."/>
            <person name="Larimer F."/>
            <person name="Land M."/>
            <person name="Hauser L."/>
            <person name="Kyrpides N."/>
            <person name="Lykidis A."/>
            <person name="da Costa M.S."/>
            <person name="Rainey F.A."/>
            <person name="Empadinhas N."/>
            <person name="Jolivet E."/>
            <person name="Battista J.R."/>
            <person name="Richardson P."/>
        </authorList>
    </citation>
    <scope>NUCLEOTIDE SEQUENCE [LARGE SCALE GENOMIC DNA]</scope>
    <source>
        <strain evidence="4">DSM 9941 / NBRC 16129 / PRD-1</strain>
    </source>
</reference>
<evidence type="ECO:0000256" key="1">
    <source>
        <dbReference type="ARBA" id="ARBA00007637"/>
    </source>
</evidence>
<protein>
    <submittedName>
        <fullName evidence="3">UDP-sulfoquinovose synthase</fullName>
        <ecNumber evidence="3">3.13.1.1</ecNumber>
    </submittedName>
</protein>
<dbReference type="CDD" id="cd05255">
    <property type="entry name" value="SQD1_like_SDR_e"/>
    <property type="match status" value="1"/>
</dbReference>
<accession>Q1AWM3</accession>
<keyword evidence="4" id="KW-1185">Reference proteome</keyword>
<dbReference type="AlphaFoldDB" id="Q1AWM3"/>
<dbReference type="KEGG" id="rxy:Rxyl_1240"/>
<proteinExistence type="inferred from homology"/>
<dbReference type="Pfam" id="PF01370">
    <property type="entry name" value="Epimerase"/>
    <property type="match status" value="1"/>
</dbReference>
<dbReference type="OrthoDB" id="9801785at2"/>
<dbReference type="GO" id="GO:0046507">
    <property type="term" value="F:UDPsulfoquinovose synthase activity"/>
    <property type="evidence" value="ECO:0007669"/>
    <property type="project" value="UniProtKB-EC"/>
</dbReference>
<feature type="domain" description="NAD-dependent epimerase/dehydratase" evidence="2">
    <location>
        <begin position="3"/>
        <end position="291"/>
    </location>
</feature>
<sequence length="399" mass="45160">MKVLVLGGDGYCGWPTALHLSEAGHEVVIVDNFVRRQIDHELGVQSLTPIRTLSERVRAWKEVSGQKIGVEVGDLLDWEFVAGFMRRHRPDAVVHFAEQRAAPYSMIDRAHAVYTQHNNVIGTLNLLFAIRDFAPECHLVKLGTMGEYGTPNIDIEEGFIEIEHNGRRDVVPYPKQPGSFYHLSKVHDSHNIMFACRIWGIRSTDLNQGVVYGTITAQTEQDERLINRFDYDEVFGTVLNRFCIQAAVGHPLTVYGKGGQTRGFLDIRDTVRCVELAIENPPEEGEYRVFNQFTEEFSVRELAEKVVEAAAKLGVEARVENLPNPRVEAEEHYYNAKHTKLLDLGLKPHYLSESLLDSLLNIALEHRERVDEAAILPRVDWRGSRRSEGEEVAPEPSAL</sequence>
<dbReference type="PANTHER" id="PTHR43000">
    <property type="entry name" value="DTDP-D-GLUCOSE 4,6-DEHYDRATASE-RELATED"/>
    <property type="match status" value="1"/>
</dbReference>
<dbReference type="EC" id="3.13.1.1" evidence="3"/>
<dbReference type="HOGENOM" id="CLU_040971_1_0_11"/>
<dbReference type="InterPro" id="IPR036291">
    <property type="entry name" value="NAD(P)-bd_dom_sf"/>
</dbReference>
<gene>
    <name evidence="3" type="ordered locus">Rxyl_1240</name>
</gene>
<dbReference type="STRING" id="266117.Rxyl_1240"/>
<evidence type="ECO:0000313" key="3">
    <source>
        <dbReference type="EMBL" id="ABG04205.1"/>
    </source>
</evidence>
<dbReference type="Proteomes" id="UP000006637">
    <property type="component" value="Chromosome"/>
</dbReference>
<dbReference type="Gene3D" id="3.40.50.720">
    <property type="entry name" value="NAD(P)-binding Rossmann-like Domain"/>
    <property type="match status" value="1"/>
</dbReference>
<dbReference type="InterPro" id="IPR001509">
    <property type="entry name" value="Epimerase_deHydtase"/>
</dbReference>
<dbReference type="RefSeq" id="WP_011564223.1">
    <property type="nucleotide sequence ID" value="NC_008148.1"/>
</dbReference>
<dbReference type="SUPFAM" id="SSF51735">
    <property type="entry name" value="NAD(P)-binding Rossmann-fold domains"/>
    <property type="match status" value="1"/>
</dbReference>